<proteinExistence type="predicted"/>
<keyword evidence="2" id="KW-1185">Reference proteome</keyword>
<organism evidence="1 2">
    <name type="scientific">Fusarium piperis</name>
    <dbReference type="NCBI Taxonomy" id="1435070"/>
    <lineage>
        <taxon>Eukaryota</taxon>
        <taxon>Fungi</taxon>
        <taxon>Dikarya</taxon>
        <taxon>Ascomycota</taxon>
        <taxon>Pezizomycotina</taxon>
        <taxon>Sordariomycetes</taxon>
        <taxon>Hypocreomycetidae</taxon>
        <taxon>Hypocreales</taxon>
        <taxon>Nectriaceae</taxon>
        <taxon>Fusarium</taxon>
        <taxon>Fusarium solani species complex</taxon>
    </lineage>
</organism>
<reference evidence="1" key="1">
    <citation type="submission" date="2022-10" db="EMBL/GenBank/DDBJ databases">
        <title>Tapping the CABI collections for fungal endophytes: first genome assemblies for Collariella, Neodidymelliopsis, Ascochyta clinopodiicola, Didymella pomorum, Didymosphaeria variabile, Neocosmospora piperis and Neocucurbitaria cava.</title>
        <authorList>
            <person name="Hill R."/>
        </authorList>
    </citation>
    <scope>NUCLEOTIDE SEQUENCE</scope>
    <source>
        <strain evidence="1">IMI 366586</strain>
    </source>
</reference>
<name>A0A9W9BQF0_9HYPO</name>
<dbReference type="EMBL" id="JAPEUR010000068">
    <property type="protein sequence ID" value="KAJ4323639.1"/>
    <property type="molecule type" value="Genomic_DNA"/>
</dbReference>
<dbReference type="Proteomes" id="UP001140502">
    <property type="component" value="Unassembled WGS sequence"/>
</dbReference>
<protein>
    <submittedName>
        <fullName evidence="1">Uncharacterized protein</fullName>
    </submittedName>
</protein>
<dbReference type="AlphaFoldDB" id="A0A9W9BQF0"/>
<dbReference type="OrthoDB" id="341259at2759"/>
<accession>A0A9W9BQF0</accession>
<evidence type="ECO:0000313" key="1">
    <source>
        <dbReference type="EMBL" id="KAJ4323639.1"/>
    </source>
</evidence>
<gene>
    <name evidence="1" type="ORF">N0V84_004247</name>
</gene>
<sequence>MDIRDELSMISSVFSEQERVIQTVKKLVSPEDDNTDAIRDQLEGAELGISLWKKRLSNIDQRAQVVEKALGHLLSLKLEVSNLALQVKADKQSGILFAFTVVTVLYS</sequence>
<comment type="caution">
    <text evidence="1">The sequence shown here is derived from an EMBL/GenBank/DDBJ whole genome shotgun (WGS) entry which is preliminary data.</text>
</comment>
<evidence type="ECO:0000313" key="2">
    <source>
        <dbReference type="Proteomes" id="UP001140502"/>
    </source>
</evidence>